<accession>A0A8S1RLB6</accession>
<gene>
    <name evidence="1" type="ORF">PSON_ATCC_30995.1.T1810067</name>
</gene>
<sequence length="42" mass="5007">MYIHAFTLIQQFFEDLISMHSIFQIGSLIAISDWTMHIYDTQ</sequence>
<organism evidence="1 2">
    <name type="scientific">Paramecium sonneborni</name>
    <dbReference type="NCBI Taxonomy" id="65129"/>
    <lineage>
        <taxon>Eukaryota</taxon>
        <taxon>Sar</taxon>
        <taxon>Alveolata</taxon>
        <taxon>Ciliophora</taxon>
        <taxon>Intramacronucleata</taxon>
        <taxon>Oligohymenophorea</taxon>
        <taxon>Peniculida</taxon>
        <taxon>Parameciidae</taxon>
        <taxon>Paramecium</taxon>
    </lineage>
</organism>
<proteinExistence type="predicted"/>
<evidence type="ECO:0000313" key="2">
    <source>
        <dbReference type="Proteomes" id="UP000692954"/>
    </source>
</evidence>
<dbReference type="AlphaFoldDB" id="A0A8S1RLB6"/>
<reference evidence="1" key="1">
    <citation type="submission" date="2021-01" db="EMBL/GenBank/DDBJ databases">
        <authorList>
            <consortium name="Genoscope - CEA"/>
            <person name="William W."/>
        </authorList>
    </citation>
    <scope>NUCLEOTIDE SEQUENCE</scope>
</reference>
<dbReference type="Proteomes" id="UP000692954">
    <property type="component" value="Unassembled WGS sequence"/>
</dbReference>
<protein>
    <submittedName>
        <fullName evidence="1">Uncharacterized protein</fullName>
    </submittedName>
</protein>
<evidence type="ECO:0000313" key="1">
    <source>
        <dbReference type="EMBL" id="CAD8127940.1"/>
    </source>
</evidence>
<keyword evidence="2" id="KW-1185">Reference proteome</keyword>
<name>A0A8S1RLB6_9CILI</name>
<dbReference type="EMBL" id="CAJJDN010000181">
    <property type="protein sequence ID" value="CAD8127940.1"/>
    <property type="molecule type" value="Genomic_DNA"/>
</dbReference>
<comment type="caution">
    <text evidence="1">The sequence shown here is derived from an EMBL/GenBank/DDBJ whole genome shotgun (WGS) entry which is preliminary data.</text>
</comment>